<feature type="compositionally biased region" description="Basic and acidic residues" evidence="1">
    <location>
        <begin position="19"/>
        <end position="29"/>
    </location>
</feature>
<feature type="region of interest" description="Disordered" evidence="1">
    <location>
        <begin position="1"/>
        <end position="29"/>
    </location>
</feature>
<feature type="region of interest" description="Disordered" evidence="1">
    <location>
        <begin position="86"/>
        <end position="127"/>
    </location>
</feature>
<reference evidence="2" key="1">
    <citation type="submission" date="2020-05" db="EMBL/GenBank/DDBJ databases">
        <authorList>
            <person name="Chiriac C."/>
            <person name="Salcher M."/>
            <person name="Ghai R."/>
            <person name="Kavagutti S V."/>
        </authorList>
    </citation>
    <scope>NUCLEOTIDE SEQUENCE</scope>
</reference>
<organism evidence="2">
    <name type="scientific">freshwater metagenome</name>
    <dbReference type="NCBI Taxonomy" id="449393"/>
    <lineage>
        <taxon>unclassified sequences</taxon>
        <taxon>metagenomes</taxon>
        <taxon>ecological metagenomes</taxon>
    </lineage>
</organism>
<dbReference type="AlphaFoldDB" id="A0A6J6HN15"/>
<sequence>MEESDHRSSVVQEDLPGECAHEIGDKERKYDKGKEQVLVAAALRGDHVGERIADDDRRECGDTGVGERPDDHRRVVRKNLRVVGQATVLEREPTEAEQRENEEHRKPESARGEQQIRDEPPPRPHAGFVPVALATGTTNRSGRGDGCHRLREVRYCSVAAVKARVSSSASASGRTSNSYSGGVAGGLMNGLACAAGDMYFSAPVTGEP</sequence>
<protein>
    <submittedName>
        <fullName evidence="2">Unannotated protein</fullName>
    </submittedName>
</protein>
<evidence type="ECO:0000256" key="1">
    <source>
        <dbReference type="SAM" id="MobiDB-lite"/>
    </source>
</evidence>
<dbReference type="EMBL" id="CAEZUP010000050">
    <property type="protein sequence ID" value="CAB4613149.1"/>
    <property type="molecule type" value="Genomic_DNA"/>
</dbReference>
<proteinExistence type="predicted"/>
<feature type="compositionally biased region" description="Basic and acidic residues" evidence="1">
    <location>
        <begin position="89"/>
        <end position="122"/>
    </location>
</feature>
<accession>A0A6J6HN15</accession>
<evidence type="ECO:0000313" key="2">
    <source>
        <dbReference type="EMBL" id="CAB4613149.1"/>
    </source>
</evidence>
<feature type="region of interest" description="Disordered" evidence="1">
    <location>
        <begin position="50"/>
        <end position="72"/>
    </location>
</feature>
<gene>
    <name evidence="2" type="ORF">UFOPK1835_01225</name>
</gene>
<name>A0A6J6HN15_9ZZZZ</name>